<gene>
    <name evidence="2" type="ORF">IAA37_04835</name>
</gene>
<evidence type="ECO:0000259" key="1">
    <source>
        <dbReference type="Pfam" id="PF00149"/>
    </source>
</evidence>
<dbReference type="GO" id="GO:0016788">
    <property type="term" value="F:hydrolase activity, acting on ester bonds"/>
    <property type="evidence" value="ECO:0007669"/>
    <property type="project" value="TreeGrafter"/>
</dbReference>
<dbReference type="InterPro" id="IPR004843">
    <property type="entry name" value="Calcineurin-like_PHP"/>
</dbReference>
<accession>A0A9D2S9Z9</accession>
<protein>
    <submittedName>
        <fullName evidence="2">Metallophosphoesterase family protein</fullName>
    </submittedName>
</protein>
<feature type="domain" description="Calcineurin-like phosphoesterase" evidence="1">
    <location>
        <begin position="12"/>
        <end position="272"/>
    </location>
</feature>
<evidence type="ECO:0000313" key="3">
    <source>
        <dbReference type="Proteomes" id="UP000823877"/>
    </source>
</evidence>
<dbReference type="AlphaFoldDB" id="A0A9D2S9Z9"/>
<evidence type="ECO:0000313" key="2">
    <source>
        <dbReference type="EMBL" id="HJB74985.1"/>
    </source>
</evidence>
<dbReference type="Gene3D" id="3.60.21.10">
    <property type="match status" value="1"/>
</dbReference>
<comment type="caution">
    <text evidence="2">The sequence shown here is derived from an EMBL/GenBank/DDBJ whole genome shotgun (WGS) entry which is preliminary data.</text>
</comment>
<sequence>MELKFRENGEFSILAIADAQDTDNPQKETTDIIRYSIEKTSPDLIILLGDNIAGDFEGVTPKRTKAAVKALLEPISEKDIPFALVFGNHDHEGLTHKCGFEEKEAKLFLLEEFQKSPLCLAVKGECRSGVGTYNLPILSSDGKKAAFNLWLMDSGTYDCNGGYGFVQPDQTEWYRKTSDELKAQNGGIPVPSFLFQHIPVAETYRLMKQYPFYVPGSVTGGSKRFPGFYKGYKNRQGKFREAPCCSNTPNDQFESWKKQGDILCAFFGHDHTNDYLGRVDGIDLCAVPAAGYYSYGWNHGARSVTIHENSPEDYDTEILSEHSLLPYTVLPKYKQRHGYCEYKNRKPWQIF</sequence>
<dbReference type="Pfam" id="PF00149">
    <property type="entry name" value="Metallophos"/>
    <property type="match status" value="1"/>
</dbReference>
<dbReference type="Proteomes" id="UP000823877">
    <property type="component" value="Unassembled WGS sequence"/>
</dbReference>
<name>A0A9D2S9Z9_9FIRM</name>
<dbReference type="PANTHER" id="PTHR32440">
    <property type="entry name" value="PHOSPHATASE DCR2-RELATED-RELATED"/>
    <property type="match status" value="1"/>
</dbReference>
<proteinExistence type="predicted"/>
<dbReference type="InterPro" id="IPR029052">
    <property type="entry name" value="Metallo-depent_PP-like"/>
</dbReference>
<organism evidence="2 3">
    <name type="scientific">Candidatus Eubacterium faecale</name>
    <dbReference type="NCBI Taxonomy" id="2838568"/>
    <lineage>
        <taxon>Bacteria</taxon>
        <taxon>Bacillati</taxon>
        <taxon>Bacillota</taxon>
        <taxon>Clostridia</taxon>
        <taxon>Eubacteriales</taxon>
        <taxon>Eubacteriaceae</taxon>
        <taxon>Eubacterium</taxon>
    </lineage>
</organism>
<dbReference type="GO" id="GO:0005737">
    <property type="term" value="C:cytoplasm"/>
    <property type="evidence" value="ECO:0007669"/>
    <property type="project" value="TreeGrafter"/>
</dbReference>
<reference evidence="2" key="2">
    <citation type="submission" date="2021-04" db="EMBL/GenBank/DDBJ databases">
        <authorList>
            <person name="Gilroy R."/>
        </authorList>
    </citation>
    <scope>NUCLEOTIDE SEQUENCE</scope>
    <source>
        <strain evidence="2">CHK188-16595</strain>
    </source>
</reference>
<reference evidence="2" key="1">
    <citation type="journal article" date="2021" name="PeerJ">
        <title>Extensive microbial diversity within the chicken gut microbiome revealed by metagenomics and culture.</title>
        <authorList>
            <person name="Gilroy R."/>
            <person name="Ravi A."/>
            <person name="Getino M."/>
            <person name="Pursley I."/>
            <person name="Horton D.L."/>
            <person name="Alikhan N.F."/>
            <person name="Baker D."/>
            <person name="Gharbi K."/>
            <person name="Hall N."/>
            <person name="Watson M."/>
            <person name="Adriaenssens E.M."/>
            <person name="Foster-Nyarko E."/>
            <person name="Jarju S."/>
            <person name="Secka A."/>
            <person name="Antonio M."/>
            <person name="Oren A."/>
            <person name="Chaudhuri R.R."/>
            <person name="La Ragione R."/>
            <person name="Hildebrand F."/>
            <person name="Pallen M.J."/>
        </authorList>
    </citation>
    <scope>NUCLEOTIDE SEQUENCE</scope>
    <source>
        <strain evidence="2">CHK188-16595</strain>
    </source>
</reference>
<dbReference type="EMBL" id="DWXN01000010">
    <property type="protein sequence ID" value="HJB74985.1"/>
    <property type="molecule type" value="Genomic_DNA"/>
</dbReference>
<dbReference type="SUPFAM" id="SSF56300">
    <property type="entry name" value="Metallo-dependent phosphatases"/>
    <property type="match status" value="1"/>
</dbReference>
<dbReference type="CDD" id="cd07383">
    <property type="entry name" value="MPP_Dcr2"/>
    <property type="match status" value="1"/>
</dbReference>